<reference evidence="8 9" key="1">
    <citation type="submission" date="2018-06" db="EMBL/GenBank/DDBJ databases">
        <title>Extensive metabolic versatility and redundancy in microbially diverse, dynamic hydrothermal sediments.</title>
        <authorList>
            <person name="Dombrowski N."/>
            <person name="Teske A."/>
            <person name="Baker B.J."/>
        </authorList>
    </citation>
    <scope>NUCLEOTIDE SEQUENCE [LARGE SCALE GENOMIC DNA]</scope>
    <source>
        <strain evidence="8">B35_G9</strain>
    </source>
</reference>
<dbReference type="EMBL" id="QNBC01000016">
    <property type="protein sequence ID" value="RKX67592.1"/>
    <property type="molecule type" value="Genomic_DNA"/>
</dbReference>
<feature type="transmembrane region" description="Helical" evidence="6">
    <location>
        <begin position="348"/>
        <end position="366"/>
    </location>
</feature>
<feature type="transmembrane region" description="Helical" evidence="6">
    <location>
        <begin position="313"/>
        <end position="336"/>
    </location>
</feature>
<feature type="transmembrane region" description="Helical" evidence="6">
    <location>
        <begin position="202"/>
        <end position="235"/>
    </location>
</feature>
<evidence type="ECO:0000256" key="1">
    <source>
        <dbReference type="ARBA" id="ARBA00004141"/>
    </source>
</evidence>
<evidence type="ECO:0000256" key="2">
    <source>
        <dbReference type="ARBA" id="ARBA00022448"/>
    </source>
</evidence>
<feature type="transmembrane region" description="Helical" evidence="6">
    <location>
        <begin position="281"/>
        <end position="301"/>
    </location>
</feature>
<feature type="transmembrane region" description="Helical" evidence="6">
    <location>
        <begin position="161"/>
        <end position="182"/>
    </location>
</feature>
<feature type="transmembrane region" description="Helical" evidence="6">
    <location>
        <begin position="40"/>
        <end position="57"/>
    </location>
</feature>
<protein>
    <submittedName>
        <fullName evidence="8">Citrate transporter</fullName>
    </submittedName>
</protein>
<name>A0A660SAF3_UNCT6</name>
<evidence type="ECO:0000256" key="6">
    <source>
        <dbReference type="SAM" id="Phobius"/>
    </source>
</evidence>
<comment type="caution">
    <text evidence="8">The sequence shown here is derived from an EMBL/GenBank/DDBJ whole genome shotgun (WGS) entry which is preliminary data.</text>
</comment>
<dbReference type="GO" id="GO:0055085">
    <property type="term" value="P:transmembrane transport"/>
    <property type="evidence" value="ECO:0007669"/>
    <property type="project" value="InterPro"/>
</dbReference>
<comment type="subcellular location">
    <subcellularLocation>
        <location evidence="1">Membrane</location>
        <topology evidence="1">Multi-pass membrane protein</topology>
    </subcellularLocation>
</comment>
<feature type="transmembrane region" description="Helical" evidence="6">
    <location>
        <begin position="12"/>
        <end position="28"/>
    </location>
</feature>
<dbReference type="AlphaFoldDB" id="A0A660SAF3"/>
<dbReference type="PANTHER" id="PTHR43568:SF1">
    <property type="entry name" value="P PROTEIN"/>
    <property type="match status" value="1"/>
</dbReference>
<dbReference type="Proteomes" id="UP000282321">
    <property type="component" value="Unassembled WGS sequence"/>
</dbReference>
<dbReference type="InterPro" id="IPR004680">
    <property type="entry name" value="Cit_transptr-like_dom"/>
</dbReference>
<keyword evidence="2" id="KW-0813">Transport</keyword>
<dbReference type="GO" id="GO:0016020">
    <property type="term" value="C:membrane"/>
    <property type="evidence" value="ECO:0007669"/>
    <property type="project" value="UniProtKB-SubCell"/>
</dbReference>
<evidence type="ECO:0000256" key="4">
    <source>
        <dbReference type="ARBA" id="ARBA00022989"/>
    </source>
</evidence>
<evidence type="ECO:0000256" key="3">
    <source>
        <dbReference type="ARBA" id="ARBA00022692"/>
    </source>
</evidence>
<keyword evidence="5 6" id="KW-0472">Membrane</keyword>
<feature type="transmembrane region" description="Helical" evidence="6">
    <location>
        <begin position="122"/>
        <end position="140"/>
    </location>
</feature>
<gene>
    <name evidence="8" type="ORF">DRP44_02060</name>
</gene>
<accession>A0A660SAF3</accession>
<evidence type="ECO:0000313" key="9">
    <source>
        <dbReference type="Proteomes" id="UP000282321"/>
    </source>
</evidence>
<feature type="domain" description="Citrate transporter-like" evidence="7">
    <location>
        <begin position="35"/>
        <end position="300"/>
    </location>
</feature>
<keyword evidence="4 6" id="KW-1133">Transmembrane helix</keyword>
<proteinExistence type="predicted"/>
<organism evidence="8 9">
    <name type="scientific">candidate division TA06 bacterium</name>
    <dbReference type="NCBI Taxonomy" id="2250710"/>
    <lineage>
        <taxon>Bacteria</taxon>
        <taxon>Bacteria division TA06</taxon>
    </lineage>
</organism>
<keyword evidence="3 6" id="KW-0812">Transmembrane</keyword>
<dbReference type="PANTHER" id="PTHR43568">
    <property type="entry name" value="P PROTEIN"/>
    <property type="match status" value="1"/>
</dbReference>
<evidence type="ECO:0000313" key="8">
    <source>
        <dbReference type="EMBL" id="RKX67592.1"/>
    </source>
</evidence>
<feature type="transmembrane region" description="Helical" evidence="6">
    <location>
        <begin position="78"/>
        <end position="102"/>
    </location>
</feature>
<dbReference type="InterPro" id="IPR051475">
    <property type="entry name" value="Diverse_Ion_Transporter"/>
</dbReference>
<sequence length="368" mass="41693">MKIRKIIKDNLVFIPFVLILLILFLFYPDKIKYSPHLVDWKTIAVLSGLIVITTGIKESSLLSFSVKKMLNKIVTEKTLAVVVISVSAFLSMFLTNDIALFIMIPLTLSFQKFIKNDLKKIIVFQALAVNVGSTLTPVGNPQNIFLWHKWDISFVMFTMRMFPVFLVSFVVLIAFVFCAFPSKRLSVVNSDEKEQYDLGMFYFSLILLVGFIVSIEFGVFYYGLILVLTLYLIFFRKVLKKADWGLILLFIIIFVDFGILGQSPQIYKFVSRLNLNTDSNAFLGGLIMSQLVSNVPATIFISRFSSNWRAIAYGVNIGGNGIVIASLANIIAIRLAKRKGLWGEFHKYSIPFLLFSAAAVYLLFFAHI</sequence>
<feature type="transmembrane region" description="Helical" evidence="6">
    <location>
        <begin position="242"/>
        <end position="261"/>
    </location>
</feature>
<dbReference type="Pfam" id="PF03600">
    <property type="entry name" value="CitMHS"/>
    <property type="match status" value="1"/>
</dbReference>
<evidence type="ECO:0000259" key="7">
    <source>
        <dbReference type="Pfam" id="PF03600"/>
    </source>
</evidence>
<evidence type="ECO:0000256" key="5">
    <source>
        <dbReference type="ARBA" id="ARBA00023136"/>
    </source>
</evidence>